<keyword evidence="3" id="KW-0520">NAD</keyword>
<dbReference type="SUPFAM" id="SSF143243">
    <property type="entry name" value="Nqo5-like"/>
    <property type="match status" value="1"/>
</dbReference>
<dbReference type="InterPro" id="IPR020396">
    <property type="entry name" value="NADH_UbQ_OxRdtase_CS"/>
</dbReference>
<dbReference type="InterPro" id="IPR001268">
    <property type="entry name" value="NADH_UbQ_OxRdtase_30kDa_su"/>
</dbReference>
<keyword evidence="4" id="KW-0874">Quinone</keyword>
<dbReference type="RefSeq" id="WP_024564843.1">
    <property type="nucleotide sequence ID" value="NZ_CP007547.1"/>
</dbReference>
<accession>A0A077EAX5</accession>
<dbReference type="eggNOG" id="COG0852">
    <property type="taxonomic scope" value="Bacteria"/>
</dbReference>
<evidence type="ECO:0000313" key="6">
    <source>
        <dbReference type="EMBL" id="AIL44587.1"/>
    </source>
</evidence>
<proteinExistence type="inferred from homology"/>
<dbReference type="Gene3D" id="3.30.460.80">
    <property type="entry name" value="NADH:ubiquinone oxidoreductase, 30kDa subunit"/>
    <property type="match status" value="1"/>
</dbReference>
<name>A0A077EAX5_9FLAO</name>
<dbReference type="EMBL" id="CP007547">
    <property type="protein sequence ID" value="AIL44587.1"/>
    <property type="molecule type" value="Genomic_DNA"/>
</dbReference>
<dbReference type="EC" id="7.1.1.-" evidence="4"/>
<dbReference type="GO" id="GO:0048038">
    <property type="term" value="F:quinone binding"/>
    <property type="evidence" value="ECO:0007669"/>
    <property type="project" value="UniProtKB-KW"/>
</dbReference>
<dbReference type="PROSITE" id="PS00542">
    <property type="entry name" value="COMPLEX1_30K"/>
    <property type="match status" value="1"/>
</dbReference>
<comment type="function">
    <text evidence="4">NDH-1 shuttles electrons from NADH, via FMN and iron-sulfur (Fe-S) centers, to quinones in the respiratory chain.</text>
</comment>
<dbReference type="Pfam" id="PF00329">
    <property type="entry name" value="Complex1_30kDa"/>
    <property type="match status" value="1"/>
</dbReference>
<dbReference type="KEGG" id="eao:BD94_0812"/>
<reference evidence="6 7" key="1">
    <citation type="journal article" date="2013" name="Lancet">
        <title>First case of E anophelis outbreak in an intensive-care unit.</title>
        <authorList>
            <person name="Teo J."/>
            <person name="Tan S.Y."/>
            <person name="Tay M."/>
            <person name="Ding Y."/>
            <person name="Kjelleberg S."/>
            <person name="Givskov M."/>
            <person name="Lin R.T."/>
            <person name="Yang L."/>
        </authorList>
    </citation>
    <scope>NUCLEOTIDE SEQUENCE [LARGE SCALE GENOMIC DNA]</scope>
    <source>
        <strain evidence="6 7">NUHP1</strain>
    </source>
</reference>
<dbReference type="InterPro" id="IPR037232">
    <property type="entry name" value="NADH_quin_OxRdtase_su_C/D-like"/>
</dbReference>
<dbReference type="HOGENOM" id="CLU_042628_6_2_10"/>
<feature type="domain" description="NADH:ubiquinone oxidoreductase 30kDa subunit" evidence="5">
    <location>
        <begin position="33"/>
        <end position="153"/>
    </location>
</feature>
<evidence type="ECO:0000259" key="5">
    <source>
        <dbReference type="Pfam" id="PF00329"/>
    </source>
</evidence>
<evidence type="ECO:0000313" key="7">
    <source>
        <dbReference type="Proteomes" id="UP000028933"/>
    </source>
</evidence>
<evidence type="ECO:0000256" key="2">
    <source>
        <dbReference type="ARBA" id="ARBA00022448"/>
    </source>
</evidence>
<dbReference type="PANTHER" id="PTHR10884">
    <property type="entry name" value="NADH DEHYDROGENASE UBIQUINONE IRON-SULFUR PROTEIN 3"/>
    <property type="match status" value="1"/>
</dbReference>
<sequence>MELTNELVLEAISREFPEAVLNSSEPYGLLTIELKKEETKKVIHYLKESSYEFIFLTDICGVHYPDNPEKELGVVYHLHSLVNNFRLRLKTFMPRESAAIETISDLYSGANWMERETFDFYGIDFKGHPDMRVVLNMEDLGYHPMLKEYRLEDGTRTDKNDSMFGR</sequence>
<keyword evidence="6" id="KW-0830">Ubiquinone</keyword>
<organism evidence="6 7">
    <name type="scientific">Elizabethkingia anophelis NUHP1</name>
    <dbReference type="NCBI Taxonomy" id="1338011"/>
    <lineage>
        <taxon>Bacteria</taxon>
        <taxon>Pseudomonadati</taxon>
        <taxon>Bacteroidota</taxon>
        <taxon>Flavobacteriia</taxon>
        <taxon>Flavobacteriales</taxon>
        <taxon>Weeksellaceae</taxon>
        <taxon>Elizabethkingia</taxon>
    </lineage>
</organism>
<dbReference type="GO" id="GO:0008137">
    <property type="term" value="F:NADH dehydrogenase (ubiquinone) activity"/>
    <property type="evidence" value="ECO:0007669"/>
    <property type="project" value="InterPro"/>
</dbReference>
<gene>
    <name evidence="6" type="ORF">BD94_0812</name>
</gene>
<dbReference type="PANTHER" id="PTHR10884:SF14">
    <property type="entry name" value="NADH DEHYDROGENASE [UBIQUINONE] IRON-SULFUR PROTEIN 3, MITOCHONDRIAL"/>
    <property type="match status" value="1"/>
</dbReference>
<evidence type="ECO:0000256" key="3">
    <source>
        <dbReference type="RuleBase" id="RU003456"/>
    </source>
</evidence>
<keyword evidence="2 3" id="KW-0813">Transport</keyword>
<protein>
    <recommendedName>
        <fullName evidence="4">NADH-quinone oxidoreductase</fullName>
        <ecNumber evidence="4">7.1.1.-</ecNumber>
    </recommendedName>
</protein>
<dbReference type="Proteomes" id="UP000028933">
    <property type="component" value="Chromosome"/>
</dbReference>
<dbReference type="GO" id="GO:0016651">
    <property type="term" value="F:oxidoreductase activity, acting on NAD(P)H"/>
    <property type="evidence" value="ECO:0007669"/>
    <property type="project" value="InterPro"/>
</dbReference>
<comment type="catalytic activity">
    <reaction evidence="4">
        <text>a quinone + NADH + 5 H(+)(in) = a quinol + NAD(+) + 4 H(+)(out)</text>
        <dbReference type="Rhea" id="RHEA:57888"/>
        <dbReference type="ChEBI" id="CHEBI:15378"/>
        <dbReference type="ChEBI" id="CHEBI:24646"/>
        <dbReference type="ChEBI" id="CHEBI:57540"/>
        <dbReference type="ChEBI" id="CHEBI:57945"/>
        <dbReference type="ChEBI" id="CHEBI:132124"/>
    </reaction>
</comment>
<evidence type="ECO:0000256" key="4">
    <source>
        <dbReference type="RuleBase" id="RU003582"/>
    </source>
</evidence>
<dbReference type="AlphaFoldDB" id="A0A077EAX5"/>
<dbReference type="STRING" id="1338011.BD94_0812"/>
<comment type="similarity">
    <text evidence="1 3">Belongs to the complex I 30 kDa subunit family.</text>
</comment>
<keyword evidence="3" id="KW-1278">Translocase</keyword>
<evidence type="ECO:0000256" key="1">
    <source>
        <dbReference type="ARBA" id="ARBA00007569"/>
    </source>
</evidence>